<dbReference type="PANTHER" id="PTHR38595:SF1">
    <property type="entry name" value="TYPE VI SECRETION SYSTEM COMPONENT TSSE1"/>
    <property type="match status" value="1"/>
</dbReference>
<evidence type="ECO:0000313" key="3">
    <source>
        <dbReference type="Proteomes" id="UP000267418"/>
    </source>
</evidence>
<dbReference type="EMBL" id="RXOE01000009">
    <property type="protein sequence ID" value="RTQ31517.1"/>
    <property type="molecule type" value="Genomic_DNA"/>
</dbReference>
<organism evidence="2 3">
    <name type="scientific">Variovorax gossypii</name>
    <dbReference type="NCBI Taxonomy" id="1679495"/>
    <lineage>
        <taxon>Bacteria</taxon>
        <taxon>Pseudomonadati</taxon>
        <taxon>Pseudomonadota</taxon>
        <taxon>Betaproteobacteria</taxon>
        <taxon>Burkholderiales</taxon>
        <taxon>Comamonadaceae</taxon>
        <taxon>Variovorax</taxon>
    </lineage>
</organism>
<dbReference type="OrthoDB" id="7305179at2"/>
<evidence type="ECO:0000259" key="1">
    <source>
        <dbReference type="Pfam" id="PF04965"/>
    </source>
</evidence>
<dbReference type="SUPFAM" id="SSF160719">
    <property type="entry name" value="gpW/gp25-like"/>
    <property type="match status" value="1"/>
</dbReference>
<dbReference type="PANTHER" id="PTHR38595">
    <property type="entry name" value="CYTOPLASMIC PROTEIN-RELATED"/>
    <property type="match status" value="1"/>
</dbReference>
<dbReference type="InterPro" id="IPR053176">
    <property type="entry name" value="T6SS_TssE1-like"/>
</dbReference>
<dbReference type="InterPro" id="IPR017737">
    <property type="entry name" value="TssE1-like"/>
</dbReference>
<dbReference type="InterPro" id="IPR007048">
    <property type="entry name" value="IraD/Gp25-like"/>
</dbReference>
<protein>
    <submittedName>
        <fullName evidence="2">Type VI secretion system baseplate subunit TssE</fullName>
    </submittedName>
</protein>
<reference evidence="2 3" key="1">
    <citation type="submission" date="2018-12" db="EMBL/GenBank/DDBJ databases">
        <title>The genome of Variovorax gossypii DSM 100435.</title>
        <authorList>
            <person name="Gao J."/>
            <person name="Sun J."/>
        </authorList>
    </citation>
    <scope>NUCLEOTIDE SEQUENCE [LARGE SCALE GENOMIC DNA]</scope>
    <source>
        <strain evidence="2 3">DSM 100435</strain>
    </source>
</reference>
<dbReference type="NCBIfam" id="TIGR03357">
    <property type="entry name" value="VI_zyme"/>
    <property type="match status" value="1"/>
</dbReference>
<name>A0A3S0HBA1_9BURK</name>
<dbReference type="AlphaFoldDB" id="A0A3S0HBA1"/>
<accession>A0A3S0HBA1</accession>
<sequence length="154" mass="16562">MSELVKGGVAPLFDRLASPQQSEHARGGAHLETMESVQDSIGRELRRLFNTRSPLSADEYAQGSGTVLEYGIPDFSSLSAQNAADLQQLAALLRTAVSRYEPRLTDVSVEVSAAANRHEVALVRIGAQARAGLALRRVDFEMLLGAPDSLMKVA</sequence>
<evidence type="ECO:0000313" key="2">
    <source>
        <dbReference type="EMBL" id="RTQ31517.1"/>
    </source>
</evidence>
<feature type="domain" description="IraD/Gp25-like" evidence="1">
    <location>
        <begin position="36"/>
        <end position="130"/>
    </location>
</feature>
<keyword evidence="3" id="KW-1185">Reference proteome</keyword>
<dbReference type="Proteomes" id="UP000267418">
    <property type="component" value="Unassembled WGS sequence"/>
</dbReference>
<dbReference type="Pfam" id="PF04965">
    <property type="entry name" value="GPW_gp25"/>
    <property type="match status" value="1"/>
</dbReference>
<dbReference type="RefSeq" id="WP_126473166.1">
    <property type="nucleotide sequence ID" value="NZ_RXOE01000009.1"/>
</dbReference>
<dbReference type="Gene3D" id="3.10.450.40">
    <property type="match status" value="1"/>
</dbReference>
<gene>
    <name evidence="2" type="primary">tssE</name>
    <name evidence="2" type="ORF">EJP69_26095</name>
</gene>
<proteinExistence type="predicted"/>
<comment type="caution">
    <text evidence="2">The sequence shown here is derived from an EMBL/GenBank/DDBJ whole genome shotgun (WGS) entry which is preliminary data.</text>
</comment>